<evidence type="ECO:0000256" key="2">
    <source>
        <dbReference type="ARBA" id="ARBA00022744"/>
    </source>
</evidence>
<protein>
    <recommendedName>
        <fullName evidence="5">Keratin</fullName>
    </recommendedName>
</protein>
<dbReference type="GO" id="GO:0005882">
    <property type="term" value="C:intermediate filament"/>
    <property type="evidence" value="ECO:0007669"/>
    <property type="project" value="UniProtKB-KW"/>
</dbReference>
<organism evidence="3 4">
    <name type="scientific">Anolis carolinensis</name>
    <name type="common">Green anole</name>
    <name type="synonym">American chameleon</name>
    <dbReference type="NCBI Taxonomy" id="28377"/>
    <lineage>
        <taxon>Eukaryota</taxon>
        <taxon>Metazoa</taxon>
        <taxon>Chordata</taxon>
        <taxon>Craniata</taxon>
        <taxon>Vertebrata</taxon>
        <taxon>Euteleostomi</taxon>
        <taxon>Lepidosauria</taxon>
        <taxon>Squamata</taxon>
        <taxon>Bifurcata</taxon>
        <taxon>Unidentata</taxon>
        <taxon>Episquamata</taxon>
        <taxon>Toxicofera</taxon>
        <taxon>Iguania</taxon>
        <taxon>Dactyloidae</taxon>
        <taxon>Anolis</taxon>
    </lineage>
</organism>
<dbReference type="Ensembl" id="ENSACAT00000022126.1">
    <property type="protein sequence ID" value="ENSACAP00000018935.1"/>
    <property type="gene ID" value="ENSACAG00000023788.1"/>
</dbReference>
<dbReference type="GeneTree" id="ENSGT01140000286695"/>
<keyword evidence="4" id="KW-1185">Reference proteome</keyword>
<dbReference type="PANTHER" id="PTHR31203:SF1">
    <property type="entry name" value="BETA-KERATIN-RELATED PROTEIN-RELATED"/>
    <property type="match status" value="1"/>
</dbReference>
<dbReference type="AlphaFoldDB" id="H9GRP9"/>
<evidence type="ECO:0000313" key="4">
    <source>
        <dbReference type="Proteomes" id="UP000001646"/>
    </source>
</evidence>
<dbReference type="Proteomes" id="UP000001646">
    <property type="component" value="Unplaced"/>
</dbReference>
<name>H9GRP9_ANOCA</name>
<accession>H9GRP9</accession>
<sequence>MSCCPPPCCPPSCTIPSCSSMPMYGLGGTGGTSGGGRSVSTRELGTVAGVHPQSISQLPSSEVVIQPAPFVMVVPGPILSSSCEPIYVGGATSPGGGGFGGRLGSSSMGSCGGIRCLPC</sequence>
<dbReference type="Pfam" id="PF02422">
    <property type="entry name" value="Keratin"/>
    <property type="match status" value="1"/>
</dbReference>
<reference evidence="3" key="1">
    <citation type="submission" date="2009-12" db="EMBL/GenBank/DDBJ databases">
        <title>The Genome Sequence of Anolis carolinensis (Green Anole Lizard).</title>
        <authorList>
            <consortium name="The Genome Sequencing Platform"/>
            <person name="Di Palma F."/>
            <person name="Alfoldi J."/>
            <person name="Heiman D."/>
            <person name="Young S."/>
            <person name="Grabherr M."/>
            <person name="Johnson J."/>
            <person name="Lander E.S."/>
            <person name="Lindblad-Toh K."/>
        </authorList>
    </citation>
    <scope>NUCLEOTIDE SEQUENCE [LARGE SCALE GENOMIC DNA]</scope>
    <source>
        <strain evidence="3">JBL SC #1</strain>
    </source>
</reference>
<evidence type="ECO:0008006" key="5">
    <source>
        <dbReference type="Google" id="ProtNLM"/>
    </source>
</evidence>
<dbReference type="OMA" id="CPPSCTI"/>
<evidence type="ECO:0000256" key="1">
    <source>
        <dbReference type="ARBA" id="ARBA00008702"/>
    </source>
</evidence>
<reference evidence="3" key="3">
    <citation type="submission" date="2025-09" db="UniProtKB">
        <authorList>
            <consortium name="Ensembl"/>
        </authorList>
    </citation>
    <scope>IDENTIFICATION</scope>
</reference>
<evidence type="ECO:0000313" key="3">
    <source>
        <dbReference type="Ensembl" id="ENSACAP00000018935.1"/>
    </source>
</evidence>
<dbReference type="InParanoid" id="H9GRP9"/>
<dbReference type="InterPro" id="IPR003461">
    <property type="entry name" value="Keratin"/>
</dbReference>
<proteinExistence type="inferred from homology"/>
<dbReference type="HOGENOM" id="CLU_2090149_0_0_1"/>
<dbReference type="PANTHER" id="PTHR31203">
    <property type="entry name" value="BETA-KERATIN-RELATED PROTEIN-RELATED"/>
    <property type="match status" value="1"/>
</dbReference>
<comment type="similarity">
    <text evidence="1">Belongs to the avian keratin family.</text>
</comment>
<keyword evidence="2" id="KW-0416">Keratin</keyword>
<dbReference type="GO" id="GO:0005200">
    <property type="term" value="F:structural constituent of cytoskeleton"/>
    <property type="evidence" value="ECO:0007669"/>
    <property type="project" value="InterPro"/>
</dbReference>
<dbReference type="STRING" id="28377.ENSACAP00000018935"/>
<reference evidence="3" key="2">
    <citation type="submission" date="2025-08" db="UniProtKB">
        <authorList>
            <consortium name="Ensembl"/>
        </authorList>
    </citation>
    <scope>IDENTIFICATION</scope>
</reference>